<feature type="transmembrane region" description="Helical" evidence="2">
    <location>
        <begin position="113"/>
        <end position="134"/>
    </location>
</feature>
<comment type="caution">
    <text evidence="4">The sequence shown here is derived from an EMBL/GenBank/DDBJ whole genome shotgun (WGS) entry which is preliminary data.</text>
</comment>
<evidence type="ECO:0000256" key="1">
    <source>
        <dbReference type="SAM" id="MobiDB-lite"/>
    </source>
</evidence>
<feature type="region of interest" description="Disordered" evidence="1">
    <location>
        <begin position="158"/>
        <end position="179"/>
    </location>
</feature>
<dbReference type="InterPro" id="IPR018929">
    <property type="entry name" value="DUF2510"/>
</dbReference>
<keyword evidence="2" id="KW-1133">Transmembrane helix</keyword>
<reference evidence="4 5" key="1">
    <citation type="journal article" date="2009" name="Int. J. Syst. Evol. Microbiol.">
        <title>Nocardioides caeni sp. nov., isolated from wastewater.</title>
        <authorList>
            <person name="Yoon J.H."/>
            <person name="Kang S.J."/>
            <person name="Park S."/>
            <person name="Kim W."/>
            <person name="Oh T.K."/>
        </authorList>
    </citation>
    <scope>NUCLEOTIDE SEQUENCE [LARGE SCALE GENOMIC DNA]</scope>
    <source>
        <strain evidence="4 5">DSM 23134</strain>
    </source>
</reference>
<feature type="transmembrane region" description="Helical" evidence="2">
    <location>
        <begin position="80"/>
        <end position="101"/>
    </location>
</feature>
<sequence>MRPAPRVLQPPAAAVVTISVALCHARVRRKQEWQVSVERPPVPGWYPDPAKSGTRYWDGHYWVASRPERQPYAARAHHRGWGLTLLIFGVFSVLTSPTHPFNPESGETFVERLGIAFLSLVLGLVSAAAGLYLLRGRGPTEKAVQELSAQAAYRRAVAAPRQDANPAAPPTPVEPVRPPMSDAARVAQINALANPDTAQALQNLNHLRYTRVITEDEFRAAKARLLGD</sequence>
<dbReference type="AlphaFoldDB" id="A0A4V4HJD1"/>
<accession>A0A4V4HJD1</accession>
<feature type="compositionally biased region" description="Pro residues" evidence="1">
    <location>
        <begin position="167"/>
        <end position="178"/>
    </location>
</feature>
<protein>
    <submittedName>
        <fullName evidence="4">DUF2510 domain-containing protein</fullName>
    </submittedName>
</protein>
<feature type="domain" description="DUF2510" evidence="3">
    <location>
        <begin position="43"/>
        <end position="67"/>
    </location>
</feature>
<evidence type="ECO:0000313" key="4">
    <source>
        <dbReference type="EMBL" id="THV10086.1"/>
    </source>
</evidence>
<name>A0A4V4HJD1_9ACTN</name>
<organism evidence="4 5">
    <name type="scientific">Nocardioides caeni</name>
    <dbReference type="NCBI Taxonomy" id="574700"/>
    <lineage>
        <taxon>Bacteria</taxon>
        <taxon>Bacillati</taxon>
        <taxon>Actinomycetota</taxon>
        <taxon>Actinomycetes</taxon>
        <taxon>Propionibacteriales</taxon>
        <taxon>Nocardioidaceae</taxon>
        <taxon>Nocardioides</taxon>
    </lineage>
</organism>
<dbReference type="EMBL" id="STGW01000011">
    <property type="protein sequence ID" value="THV10086.1"/>
    <property type="molecule type" value="Genomic_DNA"/>
</dbReference>
<dbReference type="Pfam" id="PF10708">
    <property type="entry name" value="DUF2510"/>
    <property type="match status" value="1"/>
</dbReference>
<keyword evidence="2" id="KW-0472">Membrane</keyword>
<evidence type="ECO:0000313" key="5">
    <source>
        <dbReference type="Proteomes" id="UP000307087"/>
    </source>
</evidence>
<dbReference type="Proteomes" id="UP000307087">
    <property type="component" value="Unassembled WGS sequence"/>
</dbReference>
<gene>
    <name evidence="4" type="ORF">E9934_14825</name>
</gene>
<evidence type="ECO:0000256" key="2">
    <source>
        <dbReference type="SAM" id="Phobius"/>
    </source>
</evidence>
<keyword evidence="5" id="KW-1185">Reference proteome</keyword>
<proteinExistence type="predicted"/>
<evidence type="ECO:0000259" key="3">
    <source>
        <dbReference type="Pfam" id="PF10708"/>
    </source>
</evidence>
<keyword evidence="2" id="KW-0812">Transmembrane</keyword>